<dbReference type="Pfam" id="PF00096">
    <property type="entry name" value="zf-C2H2"/>
    <property type="match status" value="2"/>
</dbReference>
<dbReference type="EMBL" id="UFQT01003293">
    <property type="protein sequence ID" value="SSX34824.1"/>
    <property type="molecule type" value="Genomic_DNA"/>
</dbReference>
<feature type="domain" description="C2H2-type" evidence="7">
    <location>
        <begin position="322"/>
        <end position="350"/>
    </location>
</feature>
<dbReference type="PANTHER" id="PTHR24379:SF121">
    <property type="entry name" value="C2H2-TYPE DOMAIN-CONTAINING PROTEIN"/>
    <property type="match status" value="1"/>
</dbReference>
<dbReference type="SMART" id="SM00355">
    <property type="entry name" value="ZnF_C2H2"/>
    <property type="match status" value="8"/>
</dbReference>
<evidence type="ECO:0000256" key="6">
    <source>
        <dbReference type="SAM" id="MobiDB-lite"/>
    </source>
</evidence>
<dbReference type="InterPro" id="IPR036236">
    <property type="entry name" value="Znf_C2H2_sf"/>
</dbReference>
<dbReference type="InterPro" id="IPR012934">
    <property type="entry name" value="Znf_AD"/>
</dbReference>
<evidence type="ECO:0000256" key="1">
    <source>
        <dbReference type="ARBA" id="ARBA00022723"/>
    </source>
</evidence>
<feature type="compositionally biased region" description="Acidic residues" evidence="6">
    <location>
        <begin position="99"/>
        <end position="113"/>
    </location>
</feature>
<dbReference type="GO" id="GO:0005634">
    <property type="term" value="C:nucleus"/>
    <property type="evidence" value="ECO:0007669"/>
    <property type="project" value="InterPro"/>
</dbReference>
<accession>A0A336MW37</accession>
<dbReference type="VEuPathDB" id="VectorBase:CSON008658"/>
<keyword evidence="4" id="KW-0862">Zinc</keyword>
<dbReference type="SMART" id="SM00868">
    <property type="entry name" value="zf-AD"/>
    <property type="match status" value="1"/>
</dbReference>
<evidence type="ECO:0000256" key="5">
    <source>
        <dbReference type="PROSITE-ProRule" id="PRU00042"/>
    </source>
</evidence>
<dbReference type="PROSITE" id="PS50157">
    <property type="entry name" value="ZINC_FINGER_C2H2_2"/>
    <property type="match status" value="5"/>
</dbReference>
<dbReference type="AlphaFoldDB" id="A0A336MW37"/>
<feature type="domain" description="C2H2-type" evidence="7">
    <location>
        <begin position="435"/>
        <end position="462"/>
    </location>
</feature>
<evidence type="ECO:0000256" key="2">
    <source>
        <dbReference type="ARBA" id="ARBA00022737"/>
    </source>
</evidence>
<keyword evidence="3 5" id="KW-0863">Zinc-finger</keyword>
<dbReference type="PROSITE" id="PS00028">
    <property type="entry name" value="ZINC_FINGER_C2H2_1"/>
    <property type="match status" value="4"/>
</dbReference>
<gene>
    <name evidence="8" type="primary">CSON008658</name>
</gene>
<dbReference type="SUPFAM" id="SSF57667">
    <property type="entry name" value="beta-beta-alpha zinc fingers"/>
    <property type="match status" value="4"/>
</dbReference>
<dbReference type="GO" id="GO:0008270">
    <property type="term" value="F:zinc ion binding"/>
    <property type="evidence" value="ECO:0007669"/>
    <property type="project" value="UniProtKB-KW"/>
</dbReference>
<organism evidence="8">
    <name type="scientific">Culicoides sonorensis</name>
    <name type="common">Biting midge</name>
    <dbReference type="NCBI Taxonomy" id="179676"/>
    <lineage>
        <taxon>Eukaryota</taxon>
        <taxon>Metazoa</taxon>
        <taxon>Ecdysozoa</taxon>
        <taxon>Arthropoda</taxon>
        <taxon>Hexapoda</taxon>
        <taxon>Insecta</taxon>
        <taxon>Pterygota</taxon>
        <taxon>Neoptera</taxon>
        <taxon>Endopterygota</taxon>
        <taxon>Diptera</taxon>
        <taxon>Nematocera</taxon>
        <taxon>Chironomoidea</taxon>
        <taxon>Ceratopogonidae</taxon>
        <taxon>Ceratopogoninae</taxon>
        <taxon>Culicoides</taxon>
        <taxon>Monoculicoides</taxon>
    </lineage>
</organism>
<protein>
    <submittedName>
        <fullName evidence="8">CSON008658 protein</fullName>
    </submittedName>
</protein>
<feature type="region of interest" description="Disordered" evidence="6">
    <location>
        <begin position="92"/>
        <end position="113"/>
    </location>
</feature>
<feature type="compositionally biased region" description="Polar residues" evidence="6">
    <location>
        <begin position="277"/>
        <end position="297"/>
    </location>
</feature>
<sequence>MESEQGSSLVEIDLEKLCRVCGLFNKILIQITSELQKKIESYLPIKVSATDICSKLCIHCTNALLMWDEIYENCIETDRKLKEIMTMSAYTSIGNNTNSEDDPEENAEIESQETENKLEIDLGILEDVPDDIGAASVLSASKIQEKEKNLSAQFDALKNSSDVRPNGSKIQTSTPIKVQSLQVEGSLNISENEKSINGDSCLVLATDSNQNTLKCSYCTTVTIKSQQDLNDHYRQEHFESVFHCEMCDNYLDRNDLMSHMISHALESAVGSTKVDDQSNIPTSDLVQPQTNGSSSPIFTPPEPIITSVTSNKTKQNGKENQLYCTVCQKHFNTRSGYAYHINQHHSKIKNYSCSFCDKKFGMKRILDNHIRNIHSSEKTFQCMKCFKYFKTDAALYNHEIIHKQSNYVCDLCDKKFHYKHNLEVHRLLHSNDRKYSCNHCSSTFKTRNYLAKHLKGHFSETKSFLCTFCDFKTTQKRYLSEHVKRKHSNMIEKKD</sequence>
<feature type="domain" description="C2H2-type" evidence="7">
    <location>
        <begin position="380"/>
        <end position="407"/>
    </location>
</feature>
<keyword evidence="1" id="KW-0479">Metal-binding</keyword>
<dbReference type="InterPro" id="IPR013087">
    <property type="entry name" value="Znf_C2H2_type"/>
</dbReference>
<dbReference type="OMA" id="HAKRIHM"/>
<evidence type="ECO:0000259" key="7">
    <source>
        <dbReference type="PROSITE" id="PS50157"/>
    </source>
</evidence>
<evidence type="ECO:0000256" key="4">
    <source>
        <dbReference type="ARBA" id="ARBA00022833"/>
    </source>
</evidence>
<feature type="domain" description="C2H2-type" evidence="7">
    <location>
        <begin position="407"/>
        <end position="434"/>
    </location>
</feature>
<reference evidence="8" key="1">
    <citation type="submission" date="2018-07" db="EMBL/GenBank/DDBJ databases">
        <authorList>
            <person name="Quirk P.G."/>
            <person name="Krulwich T.A."/>
        </authorList>
    </citation>
    <scope>NUCLEOTIDE SEQUENCE</scope>
</reference>
<feature type="domain" description="C2H2-type" evidence="7">
    <location>
        <begin position="351"/>
        <end position="379"/>
    </location>
</feature>
<proteinExistence type="predicted"/>
<dbReference type="PANTHER" id="PTHR24379">
    <property type="entry name" value="KRAB AND ZINC FINGER DOMAIN-CONTAINING"/>
    <property type="match status" value="1"/>
</dbReference>
<evidence type="ECO:0000313" key="8">
    <source>
        <dbReference type="EMBL" id="SSX34824.1"/>
    </source>
</evidence>
<evidence type="ECO:0000256" key="3">
    <source>
        <dbReference type="ARBA" id="ARBA00022771"/>
    </source>
</evidence>
<feature type="region of interest" description="Disordered" evidence="6">
    <location>
        <begin position="272"/>
        <end position="303"/>
    </location>
</feature>
<dbReference type="Gene3D" id="3.30.160.60">
    <property type="entry name" value="Classic Zinc Finger"/>
    <property type="match status" value="5"/>
</dbReference>
<name>A0A336MW37_CULSO</name>
<keyword evidence="2" id="KW-0677">Repeat</keyword>